<organism evidence="2 3">
    <name type="scientific">Knoellia remsis</name>
    <dbReference type="NCBI Taxonomy" id="407159"/>
    <lineage>
        <taxon>Bacteria</taxon>
        <taxon>Bacillati</taxon>
        <taxon>Actinomycetota</taxon>
        <taxon>Actinomycetes</taxon>
        <taxon>Micrococcales</taxon>
        <taxon>Intrasporangiaceae</taxon>
        <taxon>Knoellia</taxon>
    </lineage>
</organism>
<reference evidence="2 3" key="1">
    <citation type="submission" date="2018-03" db="EMBL/GenBank/DDBJ databases">
        <title>Genomic Encyclopedia of Archaeal and Bacterial Type Strains, Phase II (KMG-II): from individual species to whole genera.</title>
        <authorList>
            <person name="Goeker M."/>
        </authorList>
    </citation>
    <scope>NUCLEOTIDE SEQUENCE [LARGE SCALE GENOMIC DNA]</scope>
    <source>
        <strain evidence="2 3">ATCC BAA-1496</strain>
    </source>
</reference>
<dbReference type="Pfam" id="PF07077">
    <property type="entry name" value="DUF1345"/>
    <property type="match status" value="1"/>
</dbReference>
<gene>
    <name evidence="2" type="ORF">BCF74_11732</name>
</gene>
<evidence type="ECO:0000313" key="3">
    <source>
        <dbReference type="Proteomes" id="UP000237822"/>
    </source>
</evidence>
<dbReference type="Proteomes" id="UP000237822">
    <property type="component" value="Unassembled WGS sequence"/>
</dbReference>
<feature type="transmembrane region" description="Helical" evidence="1">
    <location>
        <begin position="154"/>
        <end position="179"/>
    </location>
</feature>
<feature type="transmembrane region" description="Helical" evidence="1">
    <location>
        <begin position="29"/>
        <end position="49"/>
    </location>
</feature>
<evidence type="ECO:0000256" key="1">
    <source>
        <dbReference type="SAM" id="Phobius"/>
    </source>
</evidence>
<proteinExistence type="predicted"/>
<dbReference type="EMBL" id="PVTI01000017">
    <property type="protein sequence ID" value="PRY57027.1"/>
    <property type="molecule type" value="Genomic_DNA"/>
</dbReference>
<keyword evidence="1" id="KW-1133">Transmembrane helix</keyword>
<dbReference type="InterPro" id="IPR009781">
    <property type="entry name" value="DUF1345"/>
</dbReference>
<dbReference type="OrthoDB" id="4312673at2"/>
<feature type="transmembrane region" description="Helical" evidence="1">
    <location>
        <begin position="125"/>
        <end position="145"/>
    </location>
</feature>
<evidence type="ECO:0000313" key="2">
    <source>
        <dbReference type="EMBL" id="PRY57027.1"/>
    </source>
</evidence>
<keyword evidence="1" id="KW-0472">Membrane</keyword>
<keyword evidence="3" id="KW-1185">Reference proteome</keyword>
<dbReference type="AlphaFoldDB" id="A0A2T0UGT4"/>
<comment type="caution">
    <text evidence="2">The sequence shown here is derived from an EMBL/GenBank/DDBJ whole genome shotgun (WGS) entry which is preliminary data.</text>
</comment>
<keyword evidence="1" id="KW-0812">Transmembrane</keyword>
<sequence>MRNQSDERERHVARRAREPHHWADDSRRAWVAVVVSVTVAIAVRLVARWVDFGGGREDDQVEGLATVLTLFIVMLATYLVHTWRVFSRYEPAQLEEAVEATTTFSERSGSPQLARAFHWRWGTGAGSWLVTTAAMSLFVVGALILTERLKASPVLVLGSLLVVALAWMVMAVSGTLMLVRQDLGPKGPGRALQFPDDGGHAWGDYFYLGMQVCTTFSTSDVSVMTTRMREVITSLVATAFVFNTVIVAMLVSVLLSQG</sequence>
<feature type="transmembrane region" description="Helical" evidence="1">
    <location>
        <begin position="61"/>
        <end position="80"/>
    </location>
</feature>
<feature type="transmembrane region" description="Helical" evidence="1">
    <location>
        <begin position="231"/>
        <end position="255"/>
    </location>
</feature>
<protein>
    <submittedName>
        <fullName evidence="2">Uncharacterized protein DUF1345</fullName>
    </submittedName>
</protein>
<name>A0A2T0UGT4_9MICO</name>
<accession>A0A2T0UGT4</accession>